<reference evidence="2" key="2">
    <citation type="submission" date="2023-05" db="EMBL/GenBank/DDBJ databases">
        <authorList>
            <person name="Fouks B."/>
        </authorList>
    </citation>
    <scope>NUCLEOTIDE SEQUENCE</scope>
    <source>
        <strain evidence="2">Stay&amp;Tobe</strain>
        <tissue evidence="2">Testes</tissue>
    </source>
</reference>
<evidence type="ECO:0000256" key="1">
    <source>
        <dbReference type="SAM" id="Phobius"/>
    </source>
</evidence>
<dbReference type="EMBL" id="JASPKZ010003844">
    <property type="protein sequence ID" value="KAJ9592144.1"/>
    <property type="molecule type" value="Genomic_DNA"/>
</dbReference>
<accession>A0AAD8A440</accession>
<keyword evidence="1" id="KW-0472">Membrane</keyword>
<reference evidence="2" key="1">
    <citation type="journal article" date="2023" name="IScience">
        <title>Live-bearing cockroach genome reveals convergent evolutionary mechanisms linked to viviparity in insects and beyond.</title>
        <authorList>
            <person name="Fouks B."/>
            <person name="Harrison M.C."/>
            <person name="Mikhailova A.A."/>
            <person name="Marchal E."/>
            <person name="English S."/>
            <person name="Carruthers M."/>
            <person name="Jennings E.C."/>
            <person name="Chiamaka E.L."/>
            <person name="Frigard R.A."/>
            <person name="Pippel M."/>
            <person name="Attardo G.M."/>
            <person name="Benoit J.B."/>
            <person name="Bornberg-Bauer E."/>
            <person name="Tobe S.S."/>
        </authorList>
    </citation>
    <scope>NUCLEOTIDE SEQUENCE</scope>
    <source>
        <strain evidence="2">Stay&amp;Tobe</strain>
    </source>
</reference>
<keyword evidence="1" id="KW-0812">Transmembrane</keyword>
<gene>
    <name evidence="2" type="ORF">L9F63_001260</name>
</gene>
<keyword evidence="3" id="KW-1185">Reference proteome</keyword>
<proteinExistence type="predicted"/>
<organism evidence="2 3">
    <name type="scientific">Diploptera punctata</name>
    <name type="common">Pacific beetle cockroach</name>
    <dbReference type="NCBI Taxonomy" id="6984"/>
    <lineage>
        <taxon>Eukaryota</taxon>
        <taxon>Metazoa</taxon>
        <taxon>Ecdysozoa</taxon>
        <taxon>Arthropoda</taxon>
        <taxon>Hexapoda</taxon>
        <taxon>Insecta</taxon>
        <taxon>Pterygota</taxon>
        <taxon>Neoptera</taxon>
        <taxon>Polyneoptera</taxon>
        <taxon>Dictyoptera</taxon>
        <taxon>Blattodea</taxon>
        <taxon>Blaberoidea</taxon>
        <taxon>Blaberidae</taxon>
        <taxon>Diplopterinae</taxon>
        <taxon>Diploptera</taxon>
    </lineage>
</organism>
<keyword evidence="1" id="KW-1133">Transmembrane helix</keyword>
<dbReference type="AlphaFoldDB" id="A0AAD8A440"/>
<evidence type="ECO:0000313" key="2">
    <source>
        <dbReference type="EMBL" id="KAJ9592144.1"/>
    </source>
</evidence>
<name>A0AAD8A440_DIPPU</name>
<protein>
    <submittedName>
        <fullName evidence="2">Uncharacterized protein</fullName>
    </submittedName>
</protein>
<feature type="transmembrane region" description="Helical" evidence="1">
    <location>
        <begin position="21"/>
        <end position="41"/>
    </location>
</feature>
<evidence type="ECO:0000313" key="3">
    <source>
        <dbReference type="Proteomes" id="UP001233999"/>
    </source>
</evidence>
<dbReference type="Proteomes" id="UP001233999">
    <property type="component" value="Unassembled WGS sequence"/>
</dbReference>
<comment type="caution">
    <text evidence="2">The sequence shown here is derived from an EMBL/GenBank/DDBJ whole genome shotgun (WGS) entry which is preliminary data.</text>
</comment>
<sequence>MTATRSQHQLSNESQQIKTTMALNYIVALLLISSLMVMSAAQNQKTSGAVDQRSFGYPYPYVNPNYNTGGYGYQGYPYPVGQGAGYPLGQYQPVYPQGYPIYPGGYQVPTGYPNGYQIYPGRNGYYFYNSGNGPTVSPANSRQQ</sequence>